<keyword evidence="6" id="KW-1185">Reference proteome</keyword>
<evidence type="ECO:0000313" key="6">
    <source>
        <dbReference type="Proteomes" id="UP001566132"/>
    </source>
</evidence>
<evidence type="ECO:0000313" key="5">
    <source>
        <dbReference type="EMBL" id="KAL1489476.1"/>
    </source>
</evidence>
<dbReference type="InterPro" id="IPR011421">
    <property type="entry name" value="BCNT-C"/>
</dbReference>
<evidence type="ECO:0000256" key="2">
    <source>
        <dbReference type="ARBA" id="ARBA00030244"/>
    </source>
</evidence>
<feature type="compositionally biased region" description="Basic and acidic residues" evidence="3">
    <location>
        <begin position="75"/>
        <end position="97"/>
    </location>
</feature>
<reference evidence="5 6" key="1">
    <citation type="submission" date="2024-05" db="EMBL/GenBank/DDBJ databases">
        <title>Genetic variation in Jamaican populations of the coffee berry borer (Hypothenemus hampei).</title>
        <authorList>
            <person name="Errbii M."/>
            <person name="Myrie A."/>
        </authorList>
    </citation>
    <scope>NUCLEOTIDE SEQUENCE [LARGE SCALE GENOMIC DNA]</scope>
    <source>
        <strain evidence="5">JA-Hopewell-2020-01-JO</strain>
        <tissue evidence="5">Whole body</tissue>
    </source>
</reference>
<dbReference type="Proteomes" id="UP001566132">
    <property type="component" value="Unassembled WGS sequence"/>
</dbReference>
<dbReference type="PANTHER" id="PTHR48407">
    <property type="entry name" value="CRANIOFACIAL DEVELOPMENT PROTEIN 1"/>
    <property type="match status" value="1"/>
</dbReference>
<accession>A0ABD1E8R7</accession>
<sequence>MNKDDYKDESDTSDEDYVPDIKIEDAVSEVESDGDSEDPISGSEEDPNAKFGKRSKPVKTPGKKRKLCTVQETSKTLETKVECDPKDSEEQKKKADDLWADFMKDTGFRSKNTACKSSSVQSKTSQSMSKNDNKNEALNKIDSNSNKKIKVTQLFEFAGEEVRVEKEVDASSAEARLLTKSTPKSSTKKSGNLSGIGNVLTQLGKKQKISTLEKSKLDWDRFKKEENIEEELQTHNKGRDGYLDRQDFLQRADLRRFEIEKEIRNVERAKRFNSTL</sequence>
<protein>
    <recommendedName>
        <fullName evidence="1">Craniofacial development protein 1</fullName>
    </recommendedName>
    <alternativeName>
        <fullName evidence="2">Bucentaur</fullName>
    </alternativeName>
</protein>
<evidence type="ECO:0000259" key="4">
    <source>
        <dbReference type="PROSITE" id="PS51279"/>
    </source>
</evidence>
<feature type="compositionally biased region" description="Basic residues" evidence="3">
    <location>
        <begin position="51"/>
        <end position="67"/>
    </location>
</feature>
<comment type="caution">
    <text evidence="5">The sequence shown here is derived from an EMBL/GenBank/DDBJ whole genome shotgun (WGS) entry which is preliminary data.</text>
</comment>
<gene>
    <name evidence="5" type="ORF">ABEB36_014364</name>
</gene>
<name>A0ABD1E8R7_HYPHA</name>
<evidence type="ECO:0000256" key="3">
    <source>
        <dbReference type="SAM" id="MobiDB-lite"/>
    </source>
</evidence>
<feature type="region of interest" description="Disordered" evidence="3">
    <location>
        <begin position="1"/>
        <end position="97"/>
    </location>
</feature>
<proteinExistence type="predicted"/>
<feature type="compositionally biased region" description="Low complexity" evidence="3">
    <location>
        <begin position="116"/>
        <end position="130"/>
    </location>
</feature>
<dbReference type="EMBL" id="JBDJPC010000012">
    <property type="protein sequence ID" value="KAL1489476.1"/>
    <property type="molecule type" value="Genomic_DNA"/>
</dbReference>
<dbReference type="AlphaFoldDB" id="A0ABD1E8R7"/>
<evidence type="ECO:0000256" key="1">
    <source>
        <dbReference type="ARBA" id="ARBA00019033"/>
    </source>
</evidence>
<feature type="domain" description="BCNT-C" evidence="4">
    <location>
        <begin position="190"/>
        <end position="270"/>
    </location>
</feature>
<dbReference type="PROSITE" id="PS51279">
    <property type="entry name" value="BCNT_C"/>
    <property type="match status" value="1"/>
</dbReference>
<dbReference type="Pfam" id="PF07572">
    <property type="entry name" value="BCNT"/>
    <property type="match status" value="1"/>
</dbReference>
<feature type="compositionally biased region" description="Acidic residues" evidence="3">
    <location>
        <begin position="26"/>
        <end position="46"/>
    </location>
</feature>
<feature type="compositionally biased region" description="Basic and acidic residues" evidence="3">
    <location>
        <begin position="1"/>
        <end position="10"/>
    </location>
</feature>
<organism evidence="5 6">
    <name type="scientific">Hypothenemus hampei</name>
    <name type="common">Coffee berry borer</name>
    <dbReference type="NCBI Taxonomy" id="57062"/>
    <lineage>
        <taxon>Eukaryota</taxon>
        <taxon>Metazoa</taxon>
        <taxon>Ecdysozoa</taxon>
        <taxon>Arthropoda</taxon>
        <taxon>Hexapoda</taxon>
        <taxon>Insecta</taxon>
        <taxon>Pterygota</taxon>
        <taxon>Neoptera</taxon>
        <taxon>Endopterygota</taxon>
        <taxon>Coleoptera</taxon>
        <taxon>Polyphaga</taxon>
        <taxon>Cucujiformia</taxon>
        <taxon>Curculionidae</taxon>
        <taxon>Scolytinae</taxon>
        <taxon>Hypothenemus</taxon>
    </lineage>
</organism>
<dbReference type="InterPro" id="IPR027124">
    <property type="entry name" value="Swc5/CFDP1/2"/>
</dbReference>
<feature type="region of interest" description="Disordered" evidence="3">
    <location>
        <begin position="109"/>
        <end position="141"/>
    </location>
</feature>
<dbReference type="PANTHER" id="PTHR48407:SF1">
    <property type="entry name" value="CRANIOFACIAL DEVELOPMENT PROTEIN 1"/>
    <property type="match status" value="1"/>
</dbReference>